<dbReference type="GO" id="GO:0004523">
    <property type="term" value="F:RNA-DNA hybrid ribonuclease activity"/>
    <property type="evidence" value="ECO:0007669"/>
    <property type="project" value="InterPro"/>
</dbReference>
<sequence>MNPVVVQWNPPNPGWIKLNTDGSSRGNPGQSSYGGIIRNNHGGLICGYMGRLGYCVSLASEIWGIMRGLRLIKEQNLNNVIIETDCQAAIMLITVRKVDDSDPLSSLINACRKDMMDLRCYMVHVKREGNRCADLLAKIGGYLDQGEYIFHRDPPLELISPLIDDAYRRN</sequence>
<comment type="caution">
    <text evidence="2">The sequence shown here is derived from an EMBL/GenBank/DDBJ whole genome shotgun (WGS) entry which is preliminary data.</text>
</comment>
<reference evidence="2" key="1">
    <citation type="journal article" date="2023" name="bioRxiv">
        <title>Improved chromosome-level genome assembly for marigold (Tagetes erecta).</title>
        <authorList>
            <person name="Jiang F."/>
            <person name="Yuan L."/>
            <person name="Wang S."/>
            <person name="Wang H."/>
            <person name="Xu D."/>
            <person name="Wang A."/>
            <person name="Fan W."/>
        </authorList>
    </citation>
    <scope>NUCLEOTIDE SEQUENCE</scope>
    <source>
        <strain evidence="2">WSJ</strain>
        <tissue evidence="2">Leaf</tissue>
    </source>
</reference>
<evidence type="ECO:0000259" key="1">
    <source>
        <dbReference type="PROSITE" id="PS50879"/>
    </source>
</evidence>
<dbReference type="Pfam" id="PF13456">
    <property type="entry name" value="RVT_3"/>
    <property type="match status" value="1"/>
</dbReference>
<name>A0AAD8NLA1_TARER</name>
<dbReference type="AlphaFoldDB" id="A0AAD8NLA1"/>
<evidence type="ECO:0000313" key="2">
    <source>
        <dbReference type="EMBL" id="KAK1412937.1"/>
    </source>
</evidence>
<dbReference type="GO" id="GO:0003676">
    <property type="term" value="F:nucleic acid binding"/>
    <property type="evidence" value="ECO:0007669"/>
    <property type="project" value="InterPro"/>
</dbReference>
<dbReference type="InterPro" id="IPR053151">
    <property type="entry name" value="RNase_H-like"/>
</dbReference>
<feature type="domain" description="RNase H type-1" evidence="1">
    <location>
        <begin position="12"/>
        <end position="142"/>
    </location>
</feature>
<dbReference type="PANTHER" id="PTHR47723:SF19">
    <property type="entry name" value="POLYNUCLEOTIDYL TRANSFERASE, RIBONUCLEASE H-LIKE SUPERFAMILY PROTEIN"/>
    <property type="match status" value="1"/>
</dbReference>
<dbReference type="PROSITE" id="PS50879">
    <property type="entry name" value="RNASE_H_1"/>
    <property type="match status" value="1"/>
</dbReference>
<dbReference type="Gene3D" id="3.30.420.10">
    <property type="entry name" value="Ribonuclease H-like superfamily/Ribonuclease H"/>
    <property type="match status" value="1"/>
</dbReference>
<dbReference type="InterPro" id="IPR012337">
    <property type="entry name" value="RNaseH-like_sf"/>
</dbReference>
<protein>
    <recommendedName>
        <fullName evidence="1">RNase H type-1 domain-containing protein</fullName>
    </recommendedName>
</protein>
<gene>
    <name evidence="2" type="ORF">QVD17_34558</name>
</gene>
<dbReference type="Proteomes" id="UP001229421">
    <property type="component" value="Unassembled WGS sequence"/>
</dbReference>
<keyword evidence="3" id="KW-1185">Reference proteome</keyword>
<dbReference type="SUPFAM" id="SSF53098">
    <property type="entry name" value="Ribonuclease H-like"/>
    <property type="match status" value="1"/>
</dbReference>
<dbReference type="InterPro" id="IPR002156">
    <property type="entry name" value="RNaseH_domain"/>
</dbReference>
<accession>A0AAD8NLA1</accession>
<dbReference type="CDD" id="cd06222">
    <property type="entry name" value="RNase_H_like"/>
    <property type="match status" value="1"/>
</dbReference>
<dbReference type="PANTHER" id="PTHR47723">
    <property type="entry name" value="OS05G0353850 PROTEIN"/>
    <property type="match status" value="1"/>
</dbReference>
<dbReference type="InterPro" id="IPR036397">
    <property type="entry name" value="RNaseH_sf"/>
</dbReference>
<dbReference type="EMBL" id="JAUHHV010000009">
    <property type="protein sequence ID" value="KAK1412937.1"/>
    <property type="molecule type" value="Genomic_DNA"/>
</dbReference>
<dbReference type="InterPro" id="IPR044730">
    <property type="entry name" value="RNase_H-like_dom_plant"/>
</dbReference>
<proteinExistence type="predicted"/>
<evidence type="ECO:0000313" key="3">
    <source>
        <dbReference type="Proteomes" id="UP001229421"/>
    </source>
</evidence>
<organism evidence="2 3">
    <name type="scientific">Tagetes erecta</name>
    <name type="common">African marigold</name>
    <dbReference type="NCBI Taxonomy" id="13708"/>
    <lineage>
        <taxon>Eukaryota</taxon>
        <taxon>Viridiplantae</taxon>
        <taxon>Streptophyta</taxon>
        <taxon>Embryophyta</taxon>
        <taxon>Tracheophyta</taxon>
        <taxon>Spermatophyta</taxon>
        <taxon>Magnoliopsida</taxon>
        <taxon>eudicotyledons</taxon>
        <taxon>Gunneridae</taxon>
        <taxon>Pentapetalae</taxon>
        <taxon>asterids</taxon>
        <taxon>campanulids</taxon>
        <taxon>Asterales</taxon>
        <taxon>Asteraceae</taxon>
        <taxon>Asteroideae</taxon>
        <taxon>Heliantheae alliance</taxon>
        <taxon>Tageteae</taxon>
        <taxon>Tagetes</taxon>
    </lineage>
</organism>